<evidence type="ECO:0000256" key="12">
    <source>
        <dbReference type="PIRSR" id="PIRSR001461-1"/>
    </source>
</evidence>
<evidence type="ECO:0000313" key="15">
    <source>
        <dbReference type="EMBL" id="TBL77664.1"/>
    </source>
</evidence>
<dbReference type="GO" id="GO:0005737">
    <property type="term" value="C:cytoplasm"/>
    <property type="evidence" value="ECO:0007669"/>
    <property type="project" value="UniProtKB-ARBA"/>
</dbReference>
<feature type="binding site" evidence="10 13">
    <location>
        <position position="65"/>
    </location>
    <ligand>
        <name>a divalent metal cation</name>
        <dbReference type="ChEBI" id="CHEBI:60240"/>
    </ligand>
</feature>
<evidence type="ECO:0000256" key="7">
    <source>
        <dbReference type="ARBA" id="ARBA00013188"/>
    </source>
</evidence>
<dbReference type="FunFam" id="3.20.20.70:FF:000004">
    <property type="entry name" value="Ribulose-phosphate 3-epimerase"/>
    <property type="match status" value="1"/>
</dbReference>
<accession>A0A4Q9DNJ5</accession>
<comment type="cofactor">
    <cofactor evidence="2">
        <name>Mn(2+)</name>
        <dbReference type="ChEBI" id="CHEBI:29035"/>
    </cofactor>
</comment>
<dbReference type="PIRSF" id="PIRSF001461">
    <property type="entry name" value="RPE"/>
    <property type="match status" value="1"/>
</dbReference>
<evidence type="ECO:0000256" key="1">
    <source>
        <dbReference type="ARBA" id="ARBA00001782"/>
    </source>
</evidence>
<keyword evidence="13" id="KW-0464">Manganese</keyword>
<keyword evidence="13" id="KW-0862">Zinc</keyword>
<comment type="catalytic activity">
    <reaction evidence="1 10 11">
        <text>D-ribulose 5-phosphate = D-xylulose 5-phosphate</text>
        <dbReference type="Rhea" id="RHEA:13677"/>
        <dbReference type="ChEBI" id="CHEBI:57737"/>
        <dbReference type="ChEBI" id="CHEBI:58121"/>
        <dbReference type="EC" id="5.1.3.1"/>
    </reaction>
</comment>
<dbReference type="PANTHER" id="PTHR11749">
    <property type="entry name" value="RIBULOSE-5-PHOSPHATE-3-EPIMERASE"/>
    <property type="match status" value="1"/>
</dbReference>
<proteinExistence type="inferred from homology"/>
<reference evidence="15 16" key="1">
    <citation type="submission" date="2019-02" db="EMBL/GenBank/DDBJ databases">
        <title>Paenibacillus sp. nov., isolated from surface-sterilized tissue of Thalictrum simplex L.</title>
        <authorList>
            <person name="Tuo L."/>
        </authorList>
    </citation>
    <scope>NUCLEOTIDE SEQUENCE [LARGE SCALE GENOMIC DNA]</scope>
    <source>
        <strain evidence="15 16">N2SHLJ1</strain>
    </source>
</reference>
<evidence type="ECO:0000256" key="14">
    <source>
        <dbReference type="PIRSR" id="PIRSR001461-3"/>
    </source>
</evidence>
<evidence type="ECO:0000256" key="11">
    <source>
        <dbReference type="PIRNR" id="PIRNR001461"/>
    </source>
</evidence>
<feature type="binding site" evidence="10 13">
    <location>
        <position position="32"/>
    </location>
    <ligand>
        <name>a divalent metal cation</name>
        <dbReference type="ChEBI" id="CHEBI:60240"/>
    </ligand>
</feature>
<dbReference type="OrthoDB" id="1645589at2"/>
<evidence type="ECO:0000256" key="3">
    <source>
        <dbReference type="ARBA" id="ARBA00001941"/>
    </source>
</evidence>
<dbReference type="Pfam" id="PF00834">
    <property type="entry name" value="Ribul_P_3_epim"/>
    <property type="match status" value="1"/>
</dbReference>
<sequence length="225" mass="24752">MALIGPSVMCADWGNLQENMEMLERGGVDFYHFDIMDGSFVPNFTMGPDLLKALRPYSGKAFDIHLMVQEPERYIGMFAEAGADWITVHAESKVHLQRALQYIRKLGLKAGVALNPSTPLSALDYVLDDLDHVCLMTVNPGFAGQAFIPSMYRKIEDLRKVIDASGAPIDIQVDGNIGYNTIPKVIECGASMLVCGTSSLFNSADLEANALQLIEYVNKQSRKTS</sequence>
<dbReference type="EMBL" id="SIRE01000011">
    <property type="protein sequence ID" value="TBL77664.1"/>
    <property type="molecule type" value="Genomic_DNA"/>
</dbReference>
<dbReference type="InterPro" id="IPR000056">
    <property type="entry name" value="Ribul_P_3_epim-like"/>
</dbReference>
<keyword evidence="16" id="KW-1185">Reference proteome</keyword>
<dbReference type="RefSeq" id="WP_131014380.1">
    <property type="nucleotide sequence ID" value="NZ_SIRE01000011.1"/>
</dbReference>
<dbReference type="InterPro" id="IPR013785">
    <property type="entry name" value="Aldolase_TIM"/>
</dbReference>
<evidence type="ECO:0000256" key="10">
    <source>
        <dbReference type="HAMAP-Rule" id="MF_02227"/>
    </source>
</evidence>
<organism evidence="15 16">
    <name type="scientific">Paenibacillus thalictri</name>
    <dbReference type="NCBI Taxonomy" id="2527873"/>
    <lineage>
        <taxon>Bacteria</taxon>
        <taxon>Bacillati</taxon>
        <taxon>Bacillota</taxon>
        <taxon>Bacilli</taxon>
        <taxon>Bacillales</taxon>
        <taxon>Paenibacillaceae</taxon>
        <taxon>Paenibacillus</taxon>
    </lineage>
</organism>
<feature type="binding site" evidence="10 13">
    <location>
        <position position="174"/>
    </location>
    <ligand>
        <name>a divalent metal cation</name>
        <dbReference type="ChEBI" id="CHEBI:60240"/>
    </ligand>
</feature>
<comment type="similarity">
    <text evidence="6 10 11">Belongs to the ribulose-phosphate 3-epimerase family.</text>
</comment>
<comment type="cofactor">
    <cofactor evidence="3">
        <name>Co(2+)</name>
        <dbReference type="ChEBI" id="CHEBI:48828"/>
    </cofactor>
</comment>
<comment type="cofactor">
    <cofactor evidence="10 13">
        <name>a divalent metal cation</name>
        <dbReference type="ChEBI" id="CHEBI:60240"/>
    </cofactor>
    <text evidence="10 13">Binds 1 divalent metal cation per subunit.</text>
</comment>
<comment type="pathway">
    <text evidence="10">Carbohydrate degradation.</text>
</comment>
<dbReference type="CDD" id="cd00429">
    <property type="entry name" value="RPE"/>
    <property type="match status" value="1"/>
</dbReference>
<name>A0A4Q9DNJ5_9BACL</name>
<evidence type="ECO:0000256" key="8">
    <source>
        <dbReference type="ARBA" id="ARBA00022723"/>
    </source>
</evidence>
<protein>
    <recommendedName>
        <fullName evidence="7 10">Ribulose-phosphate 3-epimerase</fullName>
        <ecNumber evidence="7 10">5.1.3.1</ecNumber>
    </recommendedName>
</protein>
<feature type="binding site" evidence="10 13">
    <location>
        <position position="34"/>
    </location>
    <ligand>
        <name>a divalent metal cation</name>
        <dbReference type="ChEBI" id="CHEBI:60240"/>
    </ligand>
</feature>
<keyword evidence="10 11" id="KW-0119">Carbohydrate metabolism</keyword>
<evidence type="ECO:0000256" key="5">
    <source>
        <dbReference type="ARBA" id="ARBA00001954"/>
    </source>
</evidence>
<comment type="cofactor">
    <cofactor evidence="4">
        <name>Zn(2+)</name>
        <dbReference type="ChEBI" id="CHEBI:29105"/>
    </cofactor>
</comment>
<feature type="active site" description="Proton donor" evidence="10 12">
    <location>
        <position position="174"/>
    </location>
</feature>
<dbReference type="GO" id="GO:0006098">
    <property type="term" value="P:pentose-phosphate shunt"/>
    <property type="evidence" value="ECO:0007669"/>
    <property type="project" value="UniProtKB-UniRule"/>
</dbReference>
<dbReference type="NCBIfam" id="NF004076">
    <property type="entry name" value="PRK05581.1-4"/>
    <property type="match status" value="1"/>
</dbReference>
<comment type="function">
    <text evidence="10">Catalyzes the reversible epimerization of D-ribulose 5-phosphate to D-xylulose 5-phosphate.</text>
</comment>
<keyword evidence="9 10" id="KW-0413">Isomerase</keyword>
<dbReference type="HAMAP" id="MF_02227">
    <property type="entry name" value="RPE"/>
    <property type="match status" value="1"/>
</dbReference>
<dbReference type="Gene3D" id="3.20.20.70">
    <property type="entry name" value="Aldolase class I"/>
    <property type="match status" value="1"/>
</dbReference>
<dbReference type="AlphaFoldDB" id="A0A4Q9DNJ5"/>
<evidence type="ECO:0000256" key="2">
    <source>
        <dbReference type="ARBA" id="ARBA00001936"/>
    </source>
</evidence>
<dbReference type="InterPro" id="IPR026019">
    <property type="entry name" value="Ribul_P_3_epim"/>
</dbReference>
<dbReference type="InterPro" id="IPR011060">
    <property type="entry name" value="RibuloseP-bd_barrel"/>
</dbReference>
<evidence type="ECO:0000256" key="4">
    <source>
        <dbReference type="ARBA" id="ARBA00001947"/>
    </source>
</evidence>
<comment type="caution">
    <text evidence="15">The sequence shown here is derived from an EMBL/GenBank/DDBJ whole genome shotgun (WGS) entry which is preliminary data.</text>
</comment>
<keyword evidence="8 10" id="KW-0479">Metal-binding</keyword>
<keyword evidence="13" id="KW-0170">Cobalt</keyword>
<evidence type="ECO:0000256" key="9">
    <source>
        <dbReference type="ARBA" id="ARBA00023235"/>
    </source>
</evidence>
<feature type="active site" description="Proton acceptor" evidence="10 12">
    <location>
        <position position="34"/>
    </location>
</feature>
<feature type="binding site" evidence="10 14">
    <location>
        <position position="7"/>
    </location>
    <ligand>
        <name>substrate</name>
    </ligand>
</feature>
<dbReference type="SUPFAM" id="SSF51366">
    <property type="entry name" value="Ribulose-phoshate binding barrel"/>
    <property type="match status" value="1"/>
</dbReference>
<evidence type="ECO:0000313" key="16">
    <source>
        <dbReference type="Proteomes" id="UP000293142"/>
    </source>
</evidence>
<dbReference type="GO" id="GO:0004750">
    <property type="term" value="F:D-ribulose-phosphate 3-epimerase activity"/>
    <property type="evidence" value="ECO:0007669"/>
    <property type="project" value="UniProtKB-UniRule"/>
</dbReference>
<feature type="binding site" evidence="10 14">
    <location>
        <position position="65"/>
    </location>
    <ligand>
        <name>substrate</name>
    </ligand>
</feature>
<comment type="cofactor">
    <cofactor evidence="5">
        <name>Fe(2+)</name>
        <dbReference type="ChEBI" id="CHEBI:29033"/>
    </cofactor>
</comment>
<evidence type="ECO:0000256" key="6">
    <source>
        <dbReference type="ARBA" id="ARBA00009541"/>
    </source>
</evidence>
<dbReference type="GO" id="GO:0046872">
    <property type="term" value="F:metal ion binding"/>
    <property type="evidence" value="ECO:0007669"/>
    <property type="project" value="UniProtKB-UniRule"/>
</dbReference>
<dbReference type="Proteomes" id="UP000293142">
    <property type="component" value="Unassembled WGS sequence"/>
</dbReference>
<dbReference type="GO" id="GO:0019323">
    <property type="term" value="P:pentose catabolic process"/>
    <property type="evidence" value="ECO:0007669"/>
    <property type="project" value="UniProtKB-UniRule"/>
</dbReference>
<feature type="binding site" evidence="10 14">
    <location>
        <begin position="141"/>
        <end position="144"/>
    </location>
    <ligand>
        <name>substrate</name>
    </ligand>
</feature>
<dbReference type="EC" id="5.1.3.1" evidence="7 10"/>
<evidence type="ECO:0000256" key="13">
    <source>
        <dbReference type="PIRSR" id="PIRSR001461-2"/>
    </source>
</evidence>
<comment type="caution">
    <text evidence="10">Lacks conserved residue(s) required for the propagation of feature annotation.</text>
</comment>
<dbReference type="NCBIfam" id="TIGR01163">
    <property type="entry name" value="rpe"/>
    <property type="match status" value="1"/>
</dbReference>
<dbReference type="PROSITE" id="PS01086">
    <property type="entry name" value="RIBUL_P_3_EPIMER_2"/>
    <property type="match status" value="1"/>
</dbReference>
<gene>
    <name evidence="10 15" type="primary">rpe</name>
    <name evidence="15" type="ORF">EYB31_16070</name>
</gene>